<evidence type="ECO:0000256" key="1">
    <source>
        <dbReference type="SAM" id="Phobius"/>
    </source>
</evidence>
<evidence type="ECO:0000313" key="2">
    <source>
        <dbReference type="EMBL" id="MBB5847619.1"/>
    </source>
</evidence>
<keyword evidence="1" id="KW-0812">Transmembrane</keyword>
<name>A0A7W9MZU8_9MICC</name>
<sequence>MSSEAVPRPPRWSLFGALLAGLAVLWGAAFVAVDAPVCERHGAPVEWLPCLDRDRGDPDVAPQR</sequence>
<keyword evidence="1" id="KW-1133">Transmembrane helix</keyword>
<comment type="caution">
    <text evidence="2">The sequence shown here is derived from an EMBL/GenBank/DDBJ whole genome shotgun (WGS) entry which is preliminary data.</text>
</comment>
<keyword evidence="1" id="KW-0472">Membrane</keyword>
<gene>
    <name evidence="2" type="ORF">HDA33_000183</name>
</gene>
<dbReference type="RefSeq" id="WP_184169896.1">
    <property type="nucleotide sequence ID" value="NZ_BAABAG010000002.1"/>
</dbReference>
<evidence type="ECO:0000313" key="3">
    <source>
        <dbReference type="Proteomes" id="UP000567246"/>
    </source>
</evidence>
<reference evidence="2 3" key="1">
    <citation type="submission" date="2020-08" db="EMBL/GenBank/DDBJ databases">
        <title>Sequencing the genomes of 1000 actinobacteria strains.</title>
        <authorList>
            <person name="Klenk H.-P."/>
        </authorList>
    </citation>
    <scope>NUCLEOTIDE SEQUENCE [LARGE SCALE GENOMIC DNA]</scope>
    <source>
        <strain evidence="2 3">DSM 17945</strain>
    </source>
</reference>
<protein>
    <submittedName>
        <fullName evidence="2">Uncharacterized protein</fullName>
    </submittedName>
</protein>
<proteinExistence type="predicted"/>
<organism evidence="2 3">
    <name type="scientific">Micrococcus endophyticus</name>
    <dbReference type="NCBI Taxonomy" id="455343"/>
    <lineage>
        <taxon>Bacteria</taxon>
        <taxon>Bacillati</taxon>
        <taxon>Actinomycetota</taxon>
        <taxon>Actinomycetes</taxon>
        <taxon>Micrococcales</taxon>
        <taxon>Micrococcaceae</taxon>
        <taxon>Micrococcus</taxon>
    </lineage>
</organism>
<keyword evidence="3" id="KW-1185">Reference proteome</keyword>
<dbReference type="Proteomes" id="UP000567246">
    <property type="component" value="Unassembled WGS sequence"/>
</dbReference>
<dbReference type="EMBL" id="JACHMW010000001">
    <property type="protein sequence ID" value="MBB5847619.1"/>
    <property type="molecule type" value="Genomic_DNA"/>
</dbReference>
<dbReference type="AlphaFoldDB" id="A0A7W9MZU8"/>
<feature type="transmembrane region" description="Helical" evidence="1">
    <location>
        <begin position="12"/>
        <end position="33"/>
    </location>
</feature>
<accession>A0A7W9MZU8</accession>